<dbReference type="GO" id="GO:2000640">
    <property type="term" value="P:positive regulation of SREBP signaling pathway"/>
    <property type="evidence" value="ECO:0007669"/>
    <property type="project" value="TreeGrafter"/>
</dbReference>
<dbReference type="PANTHER" id="PTHR28290:SF1">
    <property type="entry name" value="ENHANCER OF TRANSLATION TERMINATION 1"/>
    <property type="match status" value="1"/>
</dbReference>
<proteinExistence type="inferred from homology"/>
<dbReference type="AlphaFoldDB" id="A0A8H6TA10"/>
<keyword evidence="8" id="KW-1185">Reference proteome</keyword>
<gene>
    <name evidence="7" type="ORF">HMN09_00519000</name>
</gene>
<dbReference type="OrthoDB" id="3204217at2759"/>
<evidence type="ECO:0000256" key="6">
    <source>
        <dbReference type="SAM" id="MobiDB-lite"/>
    </source>
</evidence>
<feature type="region of interest" description="Disordered" evidence="6">
    <location>
        <begin position="1"/>
        <end position="63"/>
    </location>
</feature>
<name>A0A8H6TA10_MYCCL</name>
<feature type="compositionally biased region" description="Low complexity" evidence="6">
    <location>
        <begin position="1"/>
        <end position="13"/>
    </location>
</feature>
<comment type="similarity">
    <text evidence="2">Belongs to the ETT1 family.</text>
</comment>
<evidence type="ECO:0000256" key="5">
    <source>
        <dbReference type="ARBA" id="ARBA00023242"/>
    </source>
</evidence>
<evidence type="ECO:0000256" key="4">
    <source>
        <dbReference type="ARBA" id="ARBA00023163"/>
    </source>
</evidence>
<keyword evidence="4" id="KW-0804">Transcription</keyword>
<evidence type="ECO:0000313" key="7">
    <source>
        <dbReference type="EMBL" id="KAF7313626.1"/>
    </source>
</evidence>
<accession>A0A8H6TA10</accession>
<dbReference type="PANTHER" id="PTHR28290">
    <property type="entry name" value="ENHANCER OF TRANSLATION TERMINATION 1"/>
    <property type="match status" value="1"/>
</dbReference>
<evidence type="ECO:0000256" key="2">
    <source>
        <dbReference type="ARBA" id="ARBA00007273"/>
    </source>
</evidence>
<dbReference type="GO" id="GO:0005634">
    <property type="term" value="C:nucleus"/>
    <property type="evidence" value="ECO:0007669"/>
    <property type="project" value="UniProtKB-SubCell"/>
</dbReference>
<keyword evidence="3" id="KW-0805">Transcription regulation</keyword>
<comment type="caution">
    <text evidence="7">The sequence shown here is derived from an EMBL/GenBank/DDBJ whole genome shotgun (WGS) entry which is preliminary data.</text>
</comment>
<protein>
    <submittedName>
        <fullName evidence="7">Uncharacterized protein</fullName>
    </submittedName>
</protein>
<comment type="subcellular location">
    <subcellularLocation>
        <location evidence="1">Nucleus</location>
    </subcellularLocation>
</comment>
<sequence length="508" mass="56282">MSPASSCCSAESSATRRVPRGLWKGRANGKSRPGLSLFPSDDNNHRPIKRRRSGSEATDNDSDSYYVVEYSEEEDDDMEVTEPVVTPDNQQAHDWADLKELFGQATDLYDKDDINEALPLLRGCIHECHRLSMLYSDPSILYFNQPAPRSASPEPITSPASKPVKKCTCTEPVTAFHALFGTALFLVGNIIASEPSLAVADEPVHPAFFYLAALDVFETGEALPSRTSGRGCAGPEDWRMAIVWGRTLLAVADEALSISQGRKTAPPPEPRYPDPASSPFAVIAMRRPPACRRITLSTPPNELLTLAMDQLTRGIFHSPRSQSTDAPADGTTRPFSRASELFTIARETLAIAERLSTASERSRWATWADGVLQQMDMEGDTMREEWRGPVTRLRGQCWLTIGTAEMEDIEEMANENDWDEVLNSEEATDAREGLTRAIELFEKAAGRELGTGDEDEELSEEQRELQSFLAEAFLTLANLTKDEQERERLYQRAETLGAGIEGMDVDDE</sequence>
<keyword evidence="5" id="KW-0539">Nucleus</keyword>
<organism evidence="7 8">
    <name type="scientific">Mycena chlorophos</name>
    <name type="common">Agaric fungus</name>
    <name type="synonym">Agaricus chlorophos</name>
    <dbReference type="NCBI Taxonomy" id="658473"/>
    <lineage>
        <taxon>Eukaryota</taxon>
        <taxon>Fungi</taxon>
        <taxon>Dikarya</taxon>
        <taxon>Basidiomycota</taxon>
        <taxon>Agaricomycotina</taxon>
        <taxon>Agaricomycetes</taxon>
        <taxon>Agaricomycetidae</taxon>
        <taxon>Agaricales</taxon>
        <taxon>Marasmiineae</taxon>
        <taxon>Mycenaceae</taxon>
        <taxon>Mycena</taxon>
    </lineage>
</organism>
<dbReference type="EMBL" id="JACAZE010000006">
    <property type="protein sequence ID" value="KAF7313626.1"/>
    <property type="molecule type" value="Genomic_DNA"/>
</dbReference>
<evidence type="ECO:0000313" key="8">
    <source>
        <dbReference type="Proteomes" id="UP000613580"/>
    </source>
</evidence>
<dbReference type="InterPro" id="IPR024318">
    <property type="entry name" value="Nro1/ETT1"/>
</dbReference>
<evidence type="ECO:0000256" key="3">
    <source>
        <dbReference type="ARBA" id="ARBA00023015"/>
    </source>
</evidence>
<evidence type="ECO:0000256" key="1">
    <source>
        <dbReference type="ARBA" id="ARBA00004123"/>
    </source>
</evidence>
<reference evidence="7" key="1">
    <citation type="submission" date="2020-05" db="EMBL/GenBank/DDBJ databases">
        <title>Mycena genomes resolve the evolution of fungal bioluminescence.</title>
        <authorList>
            <person name="Tsai I.J."/>
        </authorList>
    </citation>
    <scope>NUCLEOTIDE SEQUENCE</scope>
    <source>
        <strain evidence="7">110903Hualien_Pintung</strain>
    </source>
</reference>
<dbReference type="Proteomes" id="UP000613580">
    <property type="component" value="Unassembled WGS sequence"/>
</dbReference>